<dbReference type="SUPFAM" id="SSF52540">
    <property type="entry name" value="P-loop containing nucleoside triphosphate hydrolases"/>
    <property type="match status" value="1"/>
</dbReference>
<dbReference type="Proteomes" id="UP001630127">
    <property type="component" value="Unassembled WGS sequence"/>
</dbReference>
<proteinExistence type="inferred from homology"/>
<dbReference type="Gene3D" id="3.40.50.300">
    <property type="entry name" value="P-loop containing nucleotide triphosphate hydrolases"/>
    <property type="match status" value="1"/>
</dbReference>
<dbReference type="InterPro" id="IPR000863">
    <property type="entry name" value="Sulfotransferase_dom"/>
</dbReference>
<comment type="caution">
    <text evidence="5">The sequence shown here is derived from an EMBL/GenBank/DDBJ whole genome shotgun (WGS) entry which is preliminary data.</text>
</comment>
<name>A0ABD2YUK2_9GENT</name>
<organism evidence="5 6">
    <name type="scientific">Cinchona calisaya</name>
    <dbReference type="NCBI Taxonomy" id="153742"/>
    <lineage>
        <taxon>Eukaryota</taxon>
        <taxon>Viridiplantae</taxon>
        <taxon>Streptophyta</taxon>
        <taxon>Embryophyta</taxon>
        <taxon>Tracheophyta</taxon>
        <taxon>Spermatophyta</taxon>
        <taxon>Magnoliopsida</taxon>
        <taxon>eudicotyledons</taxon>
        <taxon>Gunneridae</taxon>
        <taxon>Pentapetalae</taxon>
        <taxon>asterids</taxon>
        <taxon>lamiids</taxon>
        <taxon>Gentianales</taxon>
        <taxon>Rubiaceae</taxon>
        <taxon>Cinchonoideae</taxon>
        <taxon>Cinchoneae</taxon>
        <taxon>Cinchona</taxon>
    </lineage>
</organism>
<evidence type="ECO:0000256" key="2">
    <source>
        <dbReference type="ARBA" id="ARBA00022679"/>
    </source>
</evidence>
<dbReference type="EMBL" id="JBJUIK010000012">
    <property type="protein sequence ID" value="KAL3511003.1"/>
    <property type="molecule type" value="Genomic_DNA"/>
</dbReference>
<keyword evidence="6" id="KW-1185">Reference proteome</keyword>
<evidence type="ECO:0000256" key="1">
    <source>
        <dbReference type="ARBA" id="ARBA00005771"/>
    </source>
</evidence>
<dbReference type="GO" id="GO:0016740">
    <property type="term" value="F:transferase activity"/>
    <property type="evidence" value="ECO:0007669"/>
    <property type="project" value="UniProtKB-KW"/>
</dbReference>
<sequence length="335" mass="38651">MSNSESSSPPPWIVNEDELPEESRLVLSSLPREKGWAEPYLYQYQGFWHPAWQFHLVLDCQKNFRLQDFDVLVASYPKCGTTWLKSLVFSILNRHRFPPSGNNHPLVSKNSHELVPCLELDVDPNNRIPNISSPDQMRLISTHLPYVSLPKSALESESKIVYICRNQKDTFLSLWHYMNKLRLPDTGIKGLEEAFNRFYKGASVFGPFWDHVLSYWKESLKRPNKVLFLKYEEIRAQTEFHVCRIAEFLGCPFSPAEGEAGSGSGVVDEIVRLCCFENLSNLEVNKSGKEWTGMEFNVLFRRAQVDDWKNYLTPEMADQLDHITAGKFHGFGLEL</sequence>
<evidence type="ECO:0000256" key="3">
    <source>
        <dbReference type="RuleBase" id="RU361155"/>
    </source>
</evidence>
<dbReference type="InterPro" id="IPR027417">
    <property type="entry name" value="P-loop_NTPase"/>
</dbReference>
<protein>
    <recommendedName>
        <fullName evidence="3">Sulfotransferase</fullName>
        <ecNumber evidence="3">2.8.2.-</ecNumber>
    </recommendedName>
</protein>
<dbReference type="EC" id="2.8.2.-" evidence="3"/>
<dbReference type="AlphaFoldDB" id="A0ABD2YUK2"/>
<accession>A0ABD2YUK2</accession>
<evidence type="ECO:0000259" key="4">
    <source>
        <dbReference type="Pfam" id="PF00685"/>
    </source>
</evidence>
<gene>
    <name evidence="5" type="ORF">ACH5RR_030404</name>
</gene>
<dbReference type="PANTHER" id="PTHR11783">
    <property type="entry name" value="SULFOTRANSFERASE SULT"/>
    <property type="match status" value="1"/>
</dbReference>
<evidence type="ECO:0000313" key="5">
    <source>
        <dbReference type="EMBL" id="KAL3511003.1"/>
    </source>
</evidence>
<comment type="similarity">
    <text evidence="1 3">Belongs to the sulfotransferase 1 family.</text>
</comment>
<evidence type="ECO:0000313" key="6">
    <source>
        <dbReference type="Proteomes" id="UP001630127"/>
    </source>
</evidence>
<dbReference type="Pfam" id="PF00685">
    <property type="entry name" value="Sulfotransfer_1"/>
    <property type="match status" value="1"/>
</dbReference>
<reference evidence="5 6" key="1">
    <citation type="submission" date="2024-11" db="EMBL/GenBank/DDBJ databases">
        <title>A near-complete genome assembly of Cinchona calisaya.</title>
        <authorList>
            <person name="Lian D.C."/>
            <person name="Zhao X.W."/>
            <person name="Wei L."/>
        </authorList>
    </citation>
    <scope>NUCLEOTIDE SEQUENCE [LARGE SCALE GENOMIC DNA]</scope>
    <source>
        <tissue evidence="5">Nenye</tissue>
    </source>
</reference>
<keyword evidence="2 3" id="KW-0808">Transferase</keyword>
<feature type="domain" description="Sulfotransferase" evidence="4">
    <location>
        <begin position="70"/>
        <end position="332"/>
    </location>
</feature>